<dbReference type="GO" id="GO:0008460">
    <property type="term" value="F:dTDP-glucose 4,6-dehydratase activity"/>
    <property type="evidence" value="ECO:0007669"/>
    <property type="project" value="UniProtKB-EC"/>
</dbReference>
<dbReference type="PANTHER" id="PTHR43000">
    <property type="entry name" value="DTDP-D-GLUCOSE 4,6-DEHYDRATASE-RELATED"/>
    <property type="match status" value="1"/>
</dbReference>
<keyword evidence="5" id="KW-0520">NAD</keyword>
<comment type="catalytic activity">
    <reaction evidence="1 7">
        <text>dTDP-alpha-D-glucose = dTDP-4-dehydro-6-deoxy-alpha-D-glucose + H2O</text>
        <dbReference type="Rhea" id="RHEA:17221"/>
        <dbReference type="ChEBI" id="CHEBI:15377"/>
        <dbReference type="ChEBI" id="CHEBI:57477"/>
        <dbReference type="ChEBI" id="CHEBI:57649"/>
        <dbReference type="EC" id="4.2.1.46"/>
    </reaction>
</comment>
<dbReference type="GO" id="GO:0009225">
    <property type="term" value="P:nucleotide-sugar metabolic process"/>
    <property type="evidence" value="ECO:0007669"/>
    <property type="project" value="InterPro"/>
</dbReference>
<accession>A0A2N9WWQ6</accession>
<dbReference type="CDD" id="cd05246">
    <property type="entry name" value="dTDP_GD_SDR_e"/>
    <property type="match status" value="1"/>
</dbReference>
<reference evidence="9 10" key="1">
    <citation type="journal article" date="2017" name="MBio">
        <title>Type VI secretion-mediated competition in the bee gut microbiome.</title>
        <authorList>
            <person name="Steele M.I."/>
            <person name="Kwong W.K."/>
            <person name="Powell J.E."/>
            <person name="Whiteley M."/>
            <person name="Moran N.A."/>
        </authorList>
    </citation>
    <scope>NUCLEOTIDE SEQUENCE [LARGE SCALE GENOMIC DNA]</scope>
    <source>
        <strain evidence="9 10">App2-2</strain>
    </source>
</reference>
<dbReference type="SUPFAM" id="SSF51735">
    <property type="entry name" value="NAD(P)-binding Rossmann-fold domains"/>
    <property type="match status" value="1"/>
</dbReference>
<organism evidence="9 10">
    <name type="scientific">Snodgrassella alvi</name>
    <dbReference type="NCBI Taxonomy" id="1196083"/>
    <lineage>
        <taxon>Bacteria</taxon>
        <taxon>Pseudomonadati</taxon>
        <taxon>Pseudomonadota</taxon>
        <taxon>Betaproteobacteria</taxon>
        <taxon>Neisseriales</taxon>
        <taxon>Neisseriaceae</taxon>
        <taxon>Snodgrassella</taxon>
    </lineage>
</organism>
<dbReference type="InterPro" id="IPR036291">
    <property type="entry name" value="NAD(P)-bd_dom_sf"/>
</dbReference>
<evidence type="ECO:0000313" key="10">
    <source>
        <dbReference type="Proteomes" id="UP000231293"/>
    </source>
</evidence>
<feature type="domain" description="NAD(P)-binding" evidence="8">
    <location>
        <begin position="4"/>
        <end position="317"/>
    </location>
</feature>
<gene>
    <name evidence="9" type="ORF">BGI32_00950</name>
</gene>
<comment type="similarity">
    <text evidence="3 7">Belongs to the NAD(P)-dependent epimerase/dehydratase family. dTDP-glucose dehydratase subfamily.</text>
</comment>
<comment type="caution">
    <text evidence="9">The sequence shown here is derived from an EMBL/GenBank/DDBJ whole genome shotgun (WGS) entry which is preliminary data.</text>
</comment>
<comment type="cofactor">
    <cofactor evidence="2 7">
        <name>NAD(+)</name>
        <dbReference type="ChEBI" id="CHEBI:57540"/>
    </cofactor>
</comment>
<dbReference type="RefSeq" id="WP_100113004.1">
    <property type="nucleotide sequence ID" value="NZ_MDVB01000004.1"/>
</dbReference>
<dbReference type="Gene3D" id="3.90.25.10">
    <property type="entry name" value="UDP-galactose 4-epimerase, domain 1"/>
    <property type="match status" value="1"/>
</dbReference>
<evidence type="ECO:0000313" key="9">
    <source>
        <dbReference type="EMBL" id="PIT18661.1"/>
    </source>
</evidence>
<dbReference type="Proteomes" id="UP000231293">
    <property type="component" value="Unassembled WGS sequence"/>
</dbReference>
<name>A0A2N9WWQ6_9NEIS</name>
<dbReference type="InterPro" id="IPR016040">
    <property type="entry name" value="NAD(P)-bd_dom"/>
</dbReference>
<evidence type="ECO:0000256" key="5">
    <source>
        <dbReference type="ARBA" id="ARBA00023027"/>
    </source>
</evidence>
<dbReference type="EC" id="4.2.1.46" evidence="4 7"/>
<evidence type="ECO:0000256" key="7">
    <source>
        <dbReference type="RuleBase" id="RU004473"/>
    </source>
</evidence>
<protein>
    <recommendedName>
        <fullName evidence="4 7">dTDP-glucose 4,6-dehydratase</fullName>
        <ecNumber evidence="4 7">4.2.1.46</ecNumber>
    </recommendedName>
</protein>
<dbReference type="AlphaFoldDB" id="A0A2N9WWQ6"/>
<sequence>MKFLITGGAGFIGSAMIRFLINQTNHCVLNIDKLTYAGNLNSLSDVVHSPRYQFSATDICNHTALTNLFNEFKPNIVMHFAAETHVDRSIDTPSIFIETNIVGTYTLLEVIRNYCQQLSYVDQQNFRFHHISTDEVYGDLLPTMSPCTEQSAYSPSSPYSASKASADHLVRAWFRTYDIPVVISHCTNNFGPYQHPEKLIPLTILNALNNKPIPVYGNGKQVRDWLYVTDHVDALYTVANSGRIGETYHISGYNEYQNIEVIHTICDILSEIKSENYTNLITYTTDRQGHDFRYALDASKIESELNWKPKESFHSALYKTITWYLNNQQWINSLAHK</sequence>
<dbReference type="InterPro" id="IPR005888">
    <property type="entry name" value="dTDP_Gluc_deHydtase"/>
</dbReference>
<dbReference type="Gene3D" id="3.40.50.720">
    <property type="entry name" value="NAD(P)-binding Rossmann-like Domain"/>
    <property type="match status" value="1"/>
</dbReference>
<evidence type="ECO:0000259" key="8">
    <source>
        <dbReference type="Pfam" id="PF16363"/>
    </source>
</evidence>
<evidence type="ECO:0000256" key="1">
    <source>
        <dbReference type="ARBA" id="ARBA00001539"/>
    </source>
</evidence>
<evidence type="ECO:0000256" key="6">
    <source>
        <dbReference type="ARBA" id="ARBA00023239"/>
    </source>
</evidence>
<dbReference type="EMBL" id="MDVB01000004">
    <property type="protein sequence ID" value="PIT18661.1"/>
    <property type="molecule type" value="Genomic_DNA"/>
</dbReference>
<evidence type="ECO:0000256" key="3">
    <source>
        <dbReference type="ARBA" id="ARBA00008178"/>
    </source>
</evidence>
<evidence type="ECO:0000256" key="4">
    <source>
        <dbReference type="ARBA" id="ARBA00011990"/>
    </source>
</evidence>
<proteinExistence type="inferred from homology"/>
<keyword evidence="6 7" id="KW-0456">Lyase</keyword>
<dbReference type="NCBIfam" id="TIGR01181">
    <property type="entry name" value="dTDP_gluc_dehyt"/>
    <property type="match status" value="1"/>
</dbReference>
<evidence type="ECO:0000256" key="2">
    <source>
        <dbReference type="ARBA" id="ARBA00001911"/>
    </source>
</evidence>
<dbReference type="Pfam" id="PF16363">
    <property type="entry name" value="GDP_Man_Dehyd"/>
    <property type="match status" value="1"/>
</dbReference>